<keyword evidence="1" id="KW-1133">Transmembrane helix</keyword>
<gene>
    <name evidence="2" type="ORF">GC106_12310</name>
</gene>
<dbReference type="EMBL" id="JAAATY010000002">
    <property type="protein sequence ID" value="NRN64026.1"/>
    <property type="molecule type" value="Genomic_DNA"/>
</dbReference>
<protein>
    <submittedName>
        <fullName evidence="2">Uncharacterized protein</fullName>
    </submittedName>
</protein>
<reference evidence="2 3" key="1">
    <citation type="submission" date="2020-01" db="EMBL/GenBank/DDBJ databases">
        <title>Kibdelosporangium persica a novel Actinomycetes from a hot desert in Iran.</title>
        <authorList>
            <person name="Safaei N."/>
            <person name="Zaburannyi N."/>
            <person name="Mueller R."/>
            <person name="Wink J."/>
        </authorList>
    </citation>
    <scope>NUCLEOTIDE SEQUENCE [LARGE SCALE GENOMIC DNA]</scope>
    <source>
        <strain evidence="2 3">4NS15</strain>
    </source>
</reference>
<keyword evidence="1" id="KW-0812">Transmembrane</keyword>
<comment type="caution">
    <text evidence="2">The sequence shown here is derived from an EMBL/GenBank/DDBJ whole genome shotgun (WGS) entry which is preliminary data.</text>
</comment>
<feature type="transmembrane region" description="Helical" evidence="1">
    <location>
        <begin position="198"/>
        <end position="217"/>
    </location>
</feature>
<evidence type="ECO:0000313" key="3">
    <source>
        <dbReference type="Proteomes" id="UP000763557"/>
    </source>
</evidence>
<evidence type="ECO:0000256" key="1">
    <source>
        <dbReference type="SAM" id="Phobius"/>
    </source>
</evidence>
<dbReference type="RefSeq" id="WP_173125379.1">
    <property type="nucleotide sequence ID" value="NZ_CBCSGW010000014.1"/>
</dbReference>
<organism evidence="2 3">
    <name type="scientific">Kibdelosporangium persicum</name>
    <dbReference type="NCBI Taxonomy" id="2698649"/>
    <lineage>
        <taxon>Bacteria</taxon>
        <taxon>Bacillati</taxon>
        <taxon>Actinomycetota</taxon>
        <taxon>Actinomycetes</taxon>
        <taxon>Pseudonocardiales</taxon>
        <taxon>Pseudonocardiaceae</taxon>
        <taxon>Kibdelosporangium</taxon>
    </lineage>
</organism>
<proteinExistence type="predicted"/>
<feature type="transmembrane region" description="Helical" evidence="1">
    <location>
        <begin position="223"/>
        <end position="240"/>
    </location>
</feature>
<accession>A0ABX2EYA8</accession>
<dbReference type="Proteomes" id="UP000763557">
    <property type="component" value="Unassembled WGS sequence"/>
</dbReference>
<keyword evidence="3" id="KW-1185">Reference proteome</keyword>
<evidence type="ECO:0000313" key="2">
    <source>
        <dbReference type="EMBL" id="NRN64026.1"/>
    </source>
</evidence>
<sequence length="266" mass="28753">MTEARMIIWLPAPVDEVRQALHKSGVGAGVVVPVESGTVVVPRGLMGLSIAAQWIYRARRRLGRPALLIGWDDEASVVSVLGGPATLAWGWGRVAAGRRLLARLGGLGPLRRALLSLNVALVGSQRGSRRQAKSARTIATALGADEALVLRYVQQDEKRLPPEVLLREVGKPDVADLVVMVERGAFDKWRTGKPVTMGWANALLALALVVATALLFFVPVEALVVYLIGLVLTVVLLVVSQRLRYRYARQPVDEVLPVASDNQSAR</sequence>
<keyword evidence="1" id="KW-0472">Membrane</keyword>
<name>A0ABX2EYA8_9PSEU</name>